<accession>A0ABW5P7C4</accession>
<reference evidence="2" key="1">
    <citation type="journal article" date="2019" name="Int. J. Syst. Evol. Microbiol.">
        <title>The Global Catalogue of Microorganisms (GCM) 10K type strain sequencing project: providing services to taxonomists for standard genome sequencing and annotation.</title>
        <authorList>
            <consortium name="The Broad Institute Genomics Platform"/>
            <consortium name="The Broad Institute Genome Sequencing Center for Infectious Disease"/>
            <person name="Wu L."/>
            <person name="Ma J."/>
        </authorList>
    </citation>
    <scope>NUCLEOTIDE SEQUENCE [LARGE SCALE GENOMIC DNA]</scope>
    <source>
        <strain evidence="2">KCTC 33842</strain>
    </source>
</reference>
<proteinExistence type="predicted"/>
<evidence type="ECO:0000313" key="2">
    <source>
        <dbReference type="Proteomes" id="UP001597475"/>
    </source>
</evidence>
<name>A0ABW5P7C4_9DEIO</name>
<protein>
    <submittedName>
        <fullName evidence="1">Uncharacterized protein</fullName>
    </submittedName>
</protein>
<comment type="caution">
    <text evidence="1">The sequence shown here is derived from an EMBL/GenBank/DDBJ whole genome shotgun (WGS) entry which is preliminary data.</text>
</comment>
<gene>
    <name evidence="1" type="ORF">ACFSR9_13200</name>
</gene>
<dbReference type="Proteomes" id="UP001597475">
    <property type="component" value="Unassembled WGS sequence"/>
</dbReference>
<dbReference type="RefSeq" id="WP_386846524.1">
    <property type="nucleotide sequence ID" value="NZ_JBHUMK010000061.1"/>
</dbReference>
<evidence type="ECO:0000313" key="1">
    <source>
        <dbReference type="EMBL" id="MFD2610385.1"/>
    </source>
</evidence>
<organism evidence="1 2">
    <name type="scientific">Deinococcus taklimakanensis</name>
    <dbReference type="NCBI Taxonomy" id="536443"/>
    <lineage>
        <taxon>Bacteria</taxon>
        <taxon>Thermotogati</taxon>
        <taxon>Deinococcota</taxon>
        <taxon>Deinococci</taxon>
        <taxon>Deinococcales</taxon>
        <taxon>Deinococcaceae</taxon>
        <taxon>Deinococcus</taxon>
    </lineage>
</organism>
<sequence length="110" mass="11660">MTGALAINLPVEAGDAAHLTQILTRLLAVAVRVDALCRRAARVSAVQATCLDRQIVRCSLTLDDLHGQALSRGAVIGAEYRVGTQGHEGYVLSLTPQGVEFRPGLRVSGR</sequence>
<keyword evidence="2" id="KW-1185">Reference proteome</keyword>
<dbReference type="EMBL" id="JBHUMK010000061">
    <property type="protein sequence ID" value="MFD2610385.1"/>
    <property type="molecule type" value="Genomic_DNA"/>
</dbReference>